<reference evidence="7" key="1">
    <citation type="submission" date="2021-01" db="EMBL/GenBank/DDBJ databases">
        <authorList>
            <person name="Corre E."/>
            <person name="Pelletier E."/>
            <person name="Niang G."/>
            <person name="Scheremetjew M."/>
            <person name="Finn R."/>
            <person name="Kale V."/>
            <person name="Holt S."/>
            <person name="Cochrane G."/>
            <person name="Meng A."/>
            <person name="Brown T."/>
            <person name="Cohen L."/>
        </authorList>
    </citation>
    <scope>NUCLEOTIDE SEQUENCE</scope>
    <source>
        <strain evidence="7">SL-175</strain>
    </source>
</reference>
<evidence type="ECO:0000313" key="7">
    <source>
        <dbReference type="EMBL" id="CAD8705319.1"/>
    </source>
</evidence>
<gene>
    <name evidence="7" type="ORF">MANT1106_LOCUS8002</name>
</gene>
<dbReference type="PIRSF" id="PIRSF005992">
    <property type="entry name" value="Clathrin_mu"/>
    <property type="match status" value="1"/>
</dbReference>
<dbReference type="PRINTS" id="PR00314">
    <property type="entry name" value="CLATHRINADPT"/>
</dbReference>
<dbReference type="Pfam" id="PF00928">
    <property type="entry name" value="Adap_comp_sub"/>
    <property type="match status" value="1"/>
</dbReference>
<evidence type="ECO:0000256" key="1">
    <source>
        <dbReference type="ARBA" id="ARBA00004308"/>
    </source>
</evidence>
<name>A0A7S0SGK8_9CHLO</name>
<dbReference type="AlphaFoldDB" id="A0A7S0SGK8"/>
<dbReference type="EMBL" id="HBFC01013714">
    <property type="protein sequence ID" value="CAD8705319.1"/>
    <property type="molecule type" value="Transcribed_RNA"/>
</dbReference>
<dbReference type="InterPro" id="IPR050431">
    <property type="entry name" value="Adaptor_comp_med_subunit"/>
</dbReference>
<dbReference type="GO" id="GO:0016192">
    <property type="term" value="P:vesicle-mediated transport"/>
    <property type="evidence" value="ECO:0007669"/>
    <property type="project" value="InterPro"/>
</dbReference>
<dbReference type="InterPro" id="IPR001392">
    <property type="entry name" value="Clathrin_mu"/>
</dbReference>
<accession>A0A7S0SGK8</accession>
<keyword evidence="3 5" id="KW-0653">Protein transport</keyword>
<dbReference type="CDD" id="cd14837">
    <property type="entry name" value="AP3_Mu_N"/>
    <property type="match status" value="1"/>
</dbReference>
<evidence type="ECO:0000256" key="3">
    <source>
        <dbReference type="ARBA" id="ARBA00022927"/>
    </source>
</evidence>
<dbReference type="SUPFAM" id="SSF64356">
    <property type="entry name" value="SNARE-like"/>
    <property type="match status" value="1"/>
</dbReference>
<dbReference type="SUPFAM" id="SSF49447">
    <property type="entry name" value="Second domain of Mu2 adaptin subunit (ap50) of ap2 adaptor"/>
    <property type="match status" value="1"/>
</dbReference>
<comment type="subcellular location">
    <subcellularLocation>
        <location evidence="1">Endomembrane system</location>
    </subcellularLocation>
</comment>
<dbReference type="InterPro" id="IPR036168">
    <property type="entry name" value="AP2_Mu_C_sf"/>
</dbReference>
<evidence type="ECO:0000256" key="2">
    <source>
        <dbReference type="ARBA" id="ARBA00022448"/>
    </source>
</evidence>
<feature type="domain" description="MHD" evidence="6">
    <location>
        <begin position="181"/>
        <end position="469"/>
    </location>
</feature>
<dbReference type="InterPro" id="IPR022775">
    <property type="entry name" value="AP_mu_sigma_su"/>
</dbReference>
<proteinExistence type="inferred from homology"/>
<dbReference type="CDD" id="cd09252">
    <property type="entry name" value="AP-3_Mu3_Cterm"/>
    <property type="match status" value="1"/>
</dbReference>
<dbReference type="PROSITE" id="PS51072">
    <property type="entry name" value="MHD"/>
    <property type="match status" value="1"/>
</dbReference>
<dbReference type="Gene3D" id="3.30.450.60">
    <property type="match status" value="1"/>
</dbReference>
<keyword evidence="2 5" id="KW-0813">Transport</keyword>
<dbReference type="GO" id="GO:0006886">
    <property type="term" value="P:intracellular protein transport"/>
    <property type="evidence" value="ECO:0007669"/>
    <property type="project" value="UniProtKB-UniRule"/>
</dbReference>
<sequence>MGIGSLFIVNNKTESLCALKHWGPTVAHAAVCDKVFASHRNSVKNNLYSDVIATEGKQYIFHITRAEITYVATTETETEPLMVVEFLTQLHTVLKAYFGEVTEAVLQEHHVTLYQLLDEMLDSGIPVNTHPGGLKVLVPPPNLLNRVSSTMFGHQGVLVSDQDPLKLLPLPWRSNNIKYASNEIYLDVIESIDATLDTEGRVLSSAIHGTVEVNSRLSGMPDVSLSLTNSHLIEEYSFHPSVRLGRFAADRVVSFVPADGNFTLMSYKVRAPADKGAPNQWQPKYVKQNPWAASQTTQGANAASVPLPLYIRPQATFGTHQGRVSIVCGTKPAFEKPVESVSLEVRLPARVVSADPSATHGMATYDDIGNHVKWVIDKFPSDKTPCLTVQLQLESNVPKKGSAEAAATAASGGKTMVSLQELVDIHAQFSVAGVGVSGIKVETLQVKNEKYKPSQGVRYHTRGGRIVVRT</sequence>
<dbReference type="Gene3D" id="2.60.40.1170">
    <property type="entry name" value="Mu homology domain, subdomain B"/>
    <property type="match status" value="2"/>
</dbReference>
<dbReference type="GO" id="GO:0030131">
    <property type="term" value="C:clathrin adaptor complex"/>
    <property type="evidence" value="ECO:0007669"/>
    <property type="project" value="UniProtKB-UniRule"/>
</dbReference>
<dbReference type="Pfam" id="PF01217">
    <property type="entry name" value="Clat_adaptor_s"/>
    <property type="match status" value="1"/>
</dbReference>
<dbReference type="GO" id="GO:0012505">
    <property type="term" value="C:endomembrane system"/>
    <property type="evidence" value="ECO:0007669"/>
    <property type="project" value="UniProtKB-SubCell"/>
</dbReference>
<evidence type="ECO:0000259" key="6">
    <source>
        <dbReference type="PROSITE" id="PS51072"/>
    </source>
</evidence>
<organism evidence="7">
    <name type="scientific">Mantoniella antarctica</name>
    <dbReference type="NCBI Taxonomy" id="81844"/>
    <lineage>
        <taxon>Eukaryota</taxon>
        <taxon>Viridiplantae</taxon>
        <taxon>Chlorophyta</taxon>
        <taxon>Mamiellophyceae</taxon>
        <taxon>Mamiellales</taxon>
        <taxon>Mamiellaceae</taxon>
        <taxon>Mantoniella</taxon>
    </lineage>
</organism>
<dbReference type="InterPro" id="IPR028565">
    <property type="entry name" value="MHD"/>
</dbReference>
<evidence type="ECO:0000256" key="5">
    <source>
        <dbReference type="PIRNR" id="PIRNR005992"/>
    </source>
</evidence>
<protein>
    <recommendedName>
        <fullName evidence="6">MHD domain-containing protein</fullName>
    </recommendedName>
</protein>
<dbReference type="InterPro" id="IPR011012">
    <property type="entry name" value="Longin-like_dom_sf"/>
</dbReference>
<keyword evidence="4" id="KW-0472">Membrane</keyword>
<evidence type="ECO:0000256" key="4">
    <source>
        <dbReference type="ARBA" id="ARBA00023136"/>
    </source>
</evidence>
<comment type="similarity">
    <text evidence="5">Belongs to the adaptor complexes medium subunit family.</text>
</comment>
<dbReference type="PANTHER" id="PTHR10529">
    <property type="entry name" value="AP COMPLEX SUBUNIT MU"/>
    <property type="match status" value="1"/>
</dbReference>